<reference evidence="3 4" key="1">
    <citation type="submission" date="2022-04" db="EMBL/GenBank/DDBJ databases">
        <title>Chromosome-level reference genomes for two strains of Caenorhabditis briggsae: an improved platform for comparative genomics.</title>
        <authorList>
            <person name="Stevens L."/>
            <person name="Andersen E."/>
        </authorList>
    </citation>
    <scope>NUCLEOTIDE SEQUENCE [LARGE SCALE GENOMIC DNA]</scope>
    <source>
        <strain evidence="3">VX34</strain>
        <tissue evidence="3">Whole-organism</tissue>
    </source>
</reference>
<dbReference type="EMBL" id="CP092624">
    <property type="protein sequence ID" value="UMM32811.1"/>
    <property type="molecule type" value="Genomic_DNA"/>
</dbReference>
<evidence type="ECO:0000313" key="3">
    <source>
        <dbReference type="EMBL" id="UMM32811.1"/>
    </source>
</evidence>
<protein>
    <recommendedName>
        <fullName evidence="2">DUF38 domain-containing protein</fullName>
    </recommendedName>
</protein>
<feature type="domain" description="DUF38" evidence="2">
    <location>
        <begin position="920"/>
        <end position="1037"/>
    </location>
</feature>
<name>A0AAE9F2R6_CAEBR</name>
<evidence type="ECO:0000256" key="1">
    <source>
        <dbReference type="SAM" id="MobiDB-lite"/>
    </source>
</evidence>
<feature type="region of interest" description="Disordered" evidence="1">
    <location>
        <begin position="707"/>
        <end position="738"/>
    </location>
</feature>
<dbReference type="Proteomes" id="UP000829354">
    <property type="component" value="Chromosome V"/>
</dbReference>
<dbReference type="AlphaFoldDB" id="A0AAE9F2R6"/>
<feature type="compositionally biased region" description="Low complexity" evidence="1">
    <location>
        <begin position="316"/>
        <end position="327"/>
    </location>
</feature>
<accession>A0AAE9F2R6</accession>
<evidence type="ECO:0000259" key="2">
    <source>
        <dbReference type="Pfam" id="PF01827"/>
    </source>
</evidence>
<evidence type="ECO:0000313" key="4">
    <source>
        <dbReference type="Proteomes" id="UP000829354"/>
    </source>
</evidence>
<dbReference type="InterPro" id="IPR002900">
    <property type="entry name" value="DUF38/FTH_CAE_spp"/>
</dbReference>
<dbReference type="Pfam" id="PF01827">
    <property type="entry name" value="FTH"/>
    <property type="match status" value="1"/>
</dbReference>
<feature type="region of interest" description="Disordered" evidence="1">
    <location>
        <begin position="315"/>
        <end position="388"/>
    </location>
</feature>
<sequence length="1118" mass="124812">MNSPGSSVFPTSTDEMQRILKAAPSIEDQTRRNNLLRVPEMPPPANGTDLNGFHYGHIPNPSTSTLPNPLLQHPLRQRTHPPQVSPVSKFVNQLDQNRYGNIGPINHGNIPHWPLRNGAVVTPPVKTILPLAVSNFEQPQASIPPINASAHLLLRHILNGTVTPQMTASQPLVDRQAQKIEPQFSSLELPEVPISSINGGQRNGKHINGALPGNLDSLLPFLNRSTAPQNLAFSELLAAIPTRRLAPEQVSTFEIPSVLTPMRKRRGAWSNGAMVQKNGEHINAIDVPAIRNSPYPRLNSLRELEHLANSQRLVDQQAQRFQSQQVQKVPPVEDEPQQKPDSKKGRRKNKENLEKTKGRQKNKRETPTVVKDSPNHFIDTYPTSTEEMTQKIGNHLQPRENQQQRAIQQIWTPPYDHSVRARQIPEPSPDPISDRSINGYFSIASLLESQNVSVNGSITLGTPIRNFGLPAQVIHEFLKIIAYGQSIQNMNGLHQVNVQQEDKGLEEKADEQVEDMEWMDDGGHEELEDESSLGQQAPTPIMKPIARKVAEDRESHQNFLSSIGSDPSYAFVKFGATPFLAAGLVQPYQAIFNSYPHPEASTSSESHVVKKSQNLGMLMVNEVPTNSLPDNEVQNQPDFIEAVICENFIAPTPPNSLVVGEESHSLQVISFGNGAIGGGEDELGQNLKGMTKLLGFAHPDAKDQVDRISNEDVSEEGVSRGVVEHKEQSASRNDQSSEALNAHAQEMDPQDIKDPADFFYALPKRMTDDSVEEALGQENAQREGVSAREEAVMVPEPVEEAKKEGDGYFQMDDGVPESEERVLVDDVEMDDVMEEVKPEAQEQEEEAFENRMEEMVIHNSPIATIVIRDSTVILTFNGIEQLEVPALDFGAILQRLRQVEVIEEFVFMCDDHLCQLADSITKTIVDSLQNEGSQIPAARFIYKCSSTGAVLFMELLKKFNPQVLKSVKVENEKFPGVFICDLQDLEQWKNLEALEIVPMVPADANEDYFLAMDDFKVTLSSASNYEIISLETKFKNKEPKIDVLPRFDIKTIGPSKIKKFADQNGLKDKMQNGILMFTRPTRVPEQLAVFRFEPNRFRGKYAPRNVVDKADDLSIFFD</sequence>
<gene>
    <name evidence="3" type="ORF">L5515_006487</name>
</gene>
<proteinExistence type="predicted"/>
<organism evidence="3 4">
    <name type="scientific">Caenorhabditis briggsae</name>
    <dbReference type="NCBI Taxonomy" id="6238"/>
    <lineage>
        <taxon>Eukaryota</taxon>
        <taxon>Metazoa</taxon>
        <taxon>Ecdysozoa</taxon>
        <taxon>Nematoda</taxon>
        <taxon>Chromadorea</taxon>
        <taxon>Rhabditida</taxon>
        <taxon>Rhabditina</taxon>
        <taxon>Rhabditomorpha</taxon>
        <taxon>Rhabditoidea</taxon>
        <taxon>Rhabditidae</taxon>
        <taxon>Peloderinae</taxon>
        <taxon>Caenorhabditis</taxon>
    </lineage>
</organism>
<keyword evidence="4" id="KW-1185">Reference proteome</keyword>